<dbReference type="AlphaFoldDB" id="A0A848KQ60"/>
<evidence type="ECO:0000256" key="7">
    <source>
        <dbReference type="ARBA" id="ARBA00023157"/>
    </source>
</evidence>
<dbReference type="PANTHER" id="PTHR33630">
    <property type="entry name" value="CUTINASE RV1984C-RELATED-RELATED"/>
    <property type="match status" value="1"/>
</dbReference>
<comment type="subcellular location">
    <subcellularLocation>
        <location evidence="1 8">Secreted</location>
    </subcellularLocation>
</comment>
<dbReference type="Proteomes" id="UP000550729">
    <property type="component" value="Unassembled WGS sequence"/>
</dbReference>
<comment type="function">
    <text evidence="8">Catalyzes the hydrolysis of complex carboxylic polyesters found in the cell wall of plants. Degrades cutin, a macromolecule that forms the structure of the plant cuticle.</text>
</comment>
<dbReference type="PROSITE" id="PS00155">
    <property type="entry name" value="CUTINASE_1"/>
    <property type="match status" value="1"/>
</dbReference>
<dbReference type="Pfam" id="PF01083">
    <property type="entry name" value="Cutinase"/>
    <property type="match status" value="1"/>
</dbReference>
<keyword evidence="3 8" id="KW-0719">Serine esterase</keyword>
<organism evidence="9 10">
    <name type="scientific">Gordonia asplenii</name>
    <dbReference type="NCBI Taxonomy" id="2725283"/>
    <lineage>
        <taxon>Bacteria</taxon>
        <taxon>Bacillati</taxon>
        <taxon>Actinomycetota</taxon>
        <taxon>Actinomycetes</taxon>
        <taxon>Mycobacteriales</taxon>
        <taxon>Gordoniaceae</taxon>
        <taxon>Gordonia</taxon>
    </lineage>
</organism>
<dbReference type="PANTHER" id="PTHR33630:SF9">
    <property type="entry name" value="CUTINASE 4"/>
    <property type="match status" value="1"/>
</dbReference>
<feature type="chain" id="PRO_5033106626" description="Cutinase" evidence="8">
    <location>
        <begin position="31"/>
        <end position="242"/>
    </location>
</feature>
<comment type="similarity">
    <text evidence="2 8">Belongs to the cutinase family.</text>
</comment>
<dbReference type="SUPFAM" id="SSF53474">
    <property type="entry name" value="alpha/beta-Hydrolases"/>
    <property type="match status" value="1"/>
</dbReference>
<dbReference type="SMART" id="SM01110">
    <property type="entry name" value="Cutinase"/>
    <property type="match status" value="1"/>
</dbReference>
<reference evidence="9 10" key="1">
    <citation type="submission" date="2020-04" db="EMBL/GenBank/DDBJ databases">
        <title>Gordonia sp. nov. TBRC 11910.</title>
        <authorList>
            <person name="Suriyachadkun C."/>
        </authorList>
    </citation>
    <scope>NUCLEOTIDE SEQUENCE [LARGE SCALE GENOMIC DNA]</scope>
    <source>
        <strain evidence="9 10">TBRC 11910</strain>
    </source>
</reference>
<keyword evidence="7" id="KW-1015">Disulfide bond</keyword>
<accession>A0A848KQ60</accession>
<feature type="signal peptide" evidence="8">
    <location>
        <begin position="1"/>
        <end position="30"/>
    </location>
</feature>
<dbReference type="RefSeq" id="WP_170192607.1">
    <property type="nucleotide sequence ID" value="NZ_JABBNB010000002.1"/>
</dbReference>
<evidence type="ECO:0000256" key="2">
    <source>
        <dbReference type="ARBA" id="ARBA00007534"/>
    </source>
</evidence>
<name>A0A848KQ60_9ACTN</name>
<keyword evidence="5 8" id="KW-0732">Signal</keyword>
<keyword evidence="6 8" id="KW-0378">Hydrolase</keyword>
<comment type="caution">
    <text evidence="9">The sequence shown here is derived from an EMBL/GenBank/DDBJ whole genome shotgun (WGS) entry which is preliminary data.</text>
</comment>
<dbReference type="InterPro" id="IPR029058">
    <property type="entry name" value="AB_hydrolase_fold"/>
</dbReference>
<keyword evidence="10" id="KW-1185">Reference proteome</keyword>
<evidence type="ECO:0000256" key="3">
    <source>
        <dbReference type="ARBA" id="ARBA00022487"/>
    </source>
</evidence>
<evidence type="ECO:0000256" key="8">
    <source>
        <dbReference type="RuleBase" id="RU361263"/>
    </source>
</evidence>
<keyword evidence="4 8" id="KW-0964">Secreted</keyword>
<dbReference type="EC" id="3.1.1.-" evidence="8"/>
<dbReference type="GO" id="GO:0005576">
    <property type="term" value="C:extracellular region"/>
    <property type="evidence" value="ECO:0007669"/>
    <property type="project" value="UniProtKB-SubCell"/>
</dbReference>
<dbReference type="InterPro" id="IPR043580">
    <property type="entry name" value="CUTINASE_1"/>
</dbReference>
<proteinExistence type="inferred from homology"/>
<evidence type="ECO:0000313" key="10">
    <source>
        <dbReference type="Proteomes" id="UP000550729"/>
    </source>
</evidence>
<protein>
    <recommendedName>
        <fullName evidence="8">Cutinase</fullName>
        <ecNumber evidence="8">3.1.1.-</ecNumber>
    </recommendedName>
</protein>
<evidence type="ECO:0000256" key="4">
    <source>
        <dbReference type="ARBA" id="ARBA00022525"/>
    </source>
</evidence>
<gene>
    <name evidence="9" type="ORF">HH308_02530</name>
</gene>
<dbReference type="InterPro" id="IPR000675">
    <property type="entry name" value="Cutinase/axe"/>
</dbReference>
<dbReference type="Gene3D" id="3.40.50.1820">
    <property type="entry name" value="alpha/beta hydrolase"/>
    <property type="match status" value="1"/>
</dbReference>
<evidence type="ECO:0000256" key="6">
    <source>
        <dbReference type="ARBA" id="ARBA00022801"/>
    </source>
</evidence>
<evidence type="ECO:0000256" key="1">
    <source>
        <dbReference type="ARBA" id="ARBA00004613"/>
    </source>
</evidence>
<sequence length="242" mass="24946">MRTRLLATFFCAVATLCGLAVMSPSTEASASPRCSDVTVLFARGTNEIGAPIGVTGLTFTTALSALLPGKSVEPIGVNYPASVGFINRFQFARTVLAGARSMARAADRLAVACPRTRIVLGGYSQGAMVTAYAVNPALPAPTPSGRLSAPTLTSIAPQTVSHIAAIVMFAPPSSQYLRSAGGPEMVVGREYQGRTFVYCAPGDNVCNGAQFRMPDIVHVLYAIDGATAQAAVGTADLISNGS</sequence>
<dbReference type="EMBL" id="JABBNB010000002">
    <property type="protein sequence ID" value="NMO00087.1"/>
    <property type="molecule type" value="Genomic_DNA"/>
</dbReference>
<evidence type="ECO:0000313" key="9">
    <source>
        <dbReference type="EMBL" id="NMO00087.1"/>
    </source>
</evidence>
<evidence type="ECO:0000256" key="5">
    <source>
        <dbReference type="ARBA" id="ARBA00022729"/>
    </source>
</evidence>
<dbReference type="GO" id="GO:0052689">
    <property type="term" value="F:carboxylic ester hydrolase activity"/>
    <property type="evidence" value="ECO:0007669"/>
    <property type="project" value="UniProtKB-KW"/>
</dbReference>